<dbReference type="InterPro" id="IPR028364">
    <property type="entry name" value="Ribosomal_uL1/biogenesis"/>
</dbReference>
<evidence type="ECO:0000256" key="2">
    <source>
        <dbReference type="ARBA" id="ARBA00022491"/>
    </source>
</evidence>
<dbReference type="PANTHER" id="PTHR36427">
    <property type="entry name" value="54S RIBOSOMAL PROTEIN L1, MITOCHONDRIAL"/>
    <property type="match status" value="1"/>
</dbReference>
<dbReference type="PROSITE" id="PS01199">
    <property type="entry name" value="RIBOSOMAL_L1"/>
    <property type="match status" value="1"/>
</dbReference>
<dbReference type="GO" id="GO:0000049">
    <property type="term" value="F:tRNA binding"/>
    <property type="evidence" value="ECO:0007669"/>
    <property type="project" value="UniProtKB-KW"/>
</dbReference>
<evidence type="ECO:0000256" key="10">
    <source>
        <dbReference type="HAMAP-Rule" id="MF_01318"/>
    </source>
</evidence>
<evidence type="ECO:0000256" key="9">
    <source>
        <dbReference type="ARBA" id="ARBA00035241"/>
    </source>
</evidence>
<evidence type="ECO:0000256" key="7">
    <source>
        <dbReference type="ARBA" id="ARBA00022980"/>
    </source>
</evidence>
<evidence type="ECO:0000256" key="1">
    <source>
        <dbReference type="ARBA" id="ARBA00010531"/>
    </source>
</evidence>
<comment type="function">
    <text evidence="10">Protein L1 is also a translational repressor protein, it controls the translation of the L11 operon by binding to its mRNA.</text>
</comment>
<accession>A0A0C2CXM8</accession>
<sequence length="232" mass="25084">MSKKYKAALAKVDRDKRYSLSDACALVKETSFVKFDESVDCAVRLGVNPRHADQMIRSSVALPNGTGKTVRVLVFAKGDRAVQATEAGADFVGSDDIVEKIQGGWLDFDVAIATPDMMGLVGRLGRVLGPRNLMPNPKVGTVTMDVANAVAERKAGRIEFRTDKTGIIHAPIGKVSFDANKLDENLATLLRTLQRLKPSTAKGKYFKSVTVSTTMGPGIRLDTNEVQAMVTE</sequence>
<dbReference type="InterPro" id="IPR005878">
    <property type="entry name" value="Ribosom_uL1_bac-type"/>
</dbReference>
<keyword evidence="6 10" id="KW-0694">RNA-binding</keyword>
<dbReference type="GO" id="GO:0006412">
    <property type="term" value="P:translation"/>
    <property type="evidence" value="ECO:0007669"/>
    <property type="project" value="UniProtKB-UniRule"/>
</dbReference>
<evidence type="ECO:0000256" key="3">
    <source>
        <dbReference type="ARBA" id="ARBA00022555"/>
    </source>
</evidence>
<comment type="subunit">
    <text evidence="10">Part of the 50S ribosomal subunit.</text>
</comment>
<dbReference type="InterPro" id="IPR016095">
    <property type="entry name" value="Ribosomal_uL1_3-a/b-sand"/>
</dbReference>
<dbReference type="InterPro" id="IPR023674">
    <property type="entry name" value="Ribosomal_uL1-like"/>
</dbReference>
<dbReference type="GO" id="GO:0006417">
    <property type="term" value="P:regulation of translation"/>
    <property type="evidence" value="ECO:0007669"/>
    <property type="project" value="UniProtKB-KW"/>
</dbReference>
<dbReference type="InterPro" id="IPR023673">
    <property type="entry name" value="Ribosomal_uL1_CS"/>
</dbReference>
<dbReference type="SUPFAM" id="SSF56808">
    <property type="entry name" value="Ribosomal protein L1"/>
    <property type="match status" value="1"/>
</dbReference>
<evidence type="ECO:0000313" key="12">
    <source>
        <dbReference type="EMBL" id="KIG15731.1"/>
    </source>
</evidence>
<comment type="caution">
    <text evidence="12">The sequence shown here is derived from an EMBL/GenBank/DDBJ whole genome shotgun (WGS) entry which is preliminary data.</text>
</comment>
<keyword evidence="5 10" id="KW-0810">Translation regulation</keyword>
<keyword evidence="2 10" id="KW-0678">Repressor</keyword>
<dbReference type="FunFam" id="3.40.50.790:FF:000001">
    <property type="entry name" value="50S ribosomal protein L1"/>
    <property type="match status" value="1"/>
</dbReference>
<proteinExistence type="inferred from homology"/>
<reference evidence="12 13" key="1">
    <citation type="submission" date="2014-12" db="EMBL/GenBank/DDBJ databases">
        <title>Genome assembly of Enhygromyxa salina DSM 15201.</title>
        <authorList>
            <person name="Sharma G."/>
            <person name="Subramanian S."/>
        </authorList>
    </citation>
    <scope>NUCLEOTIDE SEQUENCE [LARGE SCALE GENOMIC DNA]</scope>
    <source>
        <strain evidence="12 13">DSM 15201</strain>
    </source>
</reference>
<comment type="function">
    <text evidence="10">Binds directly to 23S rRNA. The L1 stalk is quite mobile in the ribosome, and is involved in E site tRNA release.</text>
</comment>
<evidence type="ECO:0000256" key="5">
    <source>
        <dbReference type="ARBA" id="ARBA00022845"/>
    </source>
</evidence>
<evidence type="ECO:0000256" key="8">
    <source>
        <dbReference type="ARBA" id="ARBA00023274"/>
    </source>
</evidence>
<evidence type="ECO:0000256" key="6">
    <source>
        <dbReference type="ARBA" id="ARBA00022884"/>
    </source>
</evidence>
<keyword evidence="4 10" id="KW-0699">rRNA-binding</keyword>
<organism evidence="12 13">
    <name type="scientific">Enhygromyxa salina</name>
    <dbReference type="NCBI Taxonomy" id="215803"/>
    <lineage>
        <taxon>Bacteria</taxon>
        <taxon>Pseudomonadati</taxon>
        <taxon>Myxococcota</taxon>
        <taxon>Polyangia</taxon>
        <taxon>Nannocystales</taxon>
        <taxon>Nannocystaceae</taxon>
        <taxon>Enhygromyxa</taxon>
    </lineage>
</organism>
<dbReference type="NCBIfam" id="TIGR01169">
    <property type="entry name" value="rplA_bact"/>
    <property type="match status" value="1"/>
</dbReference>
<dbReference type="Pfam" id="PF00687">
    <property type="entry name" value="Ribosomal_L1"/>
    <property type="match status" value="1"/>
</dbReference>
<dbReference type="GO" id="GO:0015934">
    <property type="term" value="C:large ribosomal subunit"/>
    <property type="evidence" value="ECO:0007669"/>
    <property type="project" value="InterPro"/>
</dbReference>
<dbReference type="RefSeq" id="WP_052551058.1">
    <property type="nucleotide sequence ID" value="NZ_JMCC02000048.1"/>
</dbReference>
<comment type="similarity">
    <text evidence="1 10 11">Belongs to the universal ribosomal protein uL1 family.</text>
</comment>
<dbReference type="CDD" id="cd00403">
    <property type="entry name" value="Ribosomal_L1"/>
    <property type="match status" value="1"/>
</dbReference>
<dbReference type="Proteomes" id="UP000031599">
    <property type="component" value="Unassembled WGS sequence"/>
</dbReference>
<keyword evidence="3 10" id="KW-0820">tRNA-binding</keyword>
<dbReference type="Gene3D" id="3.30.190.20">
    <property type="match status" value="1"/>
</dbReference>
<keyword evidence="7 10" id="KW-0689">Ribosomal protein</keyword>
<dbReference type="GO" id="GO:0003735">
    <property type="term" value="F:structural constituent of ribosome"/>
    <property type="evidence" value="ECO:0007669"/>
    <property type="project" value="InterPro"/>
</dbReference>
<dbReference type="EMBL" id="JMCC02000048">
    <property type="protein sequence ID" value="KIG15731.1"/>
    <property type="molecule type" value="Genomic_DNA"/>
</dbReference>
<dbReference type="GO" id="GO:0019843">
    <property type="term" value="F:rRNA binding"/>
    <property type="evidence" value="ECO:0007669"/>
    <property type="project" value="UniProtKB-UniRule"/>
</dbReference>
<dbReference type="PIRSF" id="PIRSF002155">
    <property type="entry name" value="Ribosomal_L1"/>
    <property type="match status" value="1"/>
</dbReference>
<evidence type="ECO:0000256" key="11">
    <source>
        <dbReference type="RuleBase" id="RU000659"/>
    </source>
</evidence>
<keyword evidence="8 10" id="KW-0687">Ribonucleoprotein</keyword>
<dbReference type="Gene3D" id="3.40.50.790">
    <property type="match status" value="1"/>
</dbReference>
<gene>
    <name evidence="10" type="primary">rplA</name>
    <name evidence="12" type="ORF">DB30_05301</name>
</gene>
<evidence type="ECO:0000313" key="13">
    <source>
        <dbReference type="Proteomes" id="UP000031599"/>
    </source>
</evidence>
<dbReference type="InterPro" id="IPR002143">
    <property type="entry name" value="Ribosomal_uL1"/>
</dbReference>
<dbReference type="PANTHER" id="PTHR36427:SF3">
    <property type="entry name" value="LARGE RIBOSOMAL SUBUNIT PROTEIN UL1M"/>
    <property type="match status" value="1"/>
</dbReference>
<protein>
    <recommendedName>
        <fullName evidence="9 10">Large ribosomal subunit protein uL1</fullName>
    </recommendedName>
</protein>
<evidence type="ECO:0000256" key="4">
    <source>
        <dbReference type="ARBA" id="ARBA00022730"/>
    </source>
</evidence>
<dbReference type="AlphaFoldDB" id="A0A0C2CXM8"/>
<name>A0A0C2CXM8_9BACT</name>
<dbReference type="HAMAP" id="MF_01318_B">
    <property type="entry name" value="Ribosomal_uL1_B"/>
    <property type="match status" value="1"/>
</dbReference>